<dbReference type="KEGG" id="crq:GCK72_011325"/>
<gene>
    <name evidence="1" type="ORF">GCK72_011325</name>
</gene>
<accession>A0A6A5H5F9</accession>
<dbReference type="EMBL" id="WUAV01000003">
    <property type="protein sequence ID" value="KAF1763060.1"/>
    <property type="molecule type" value="Genomic_DNA"/>
</dbReference>
<name>A0A6A5H5F9_CAERE</name>
<organism evidence="1 2">
    <name type="scientific">Caenorhabditis remanei</name>
    <name type="common">Caenorhabditis vulgaris</name>
    <dbReference type="NCBI Taxonomy" id="31234"/>
    <lineage>
        <taxon>Eukaryota</taxon>
        <taxon>Metazoa</taxon>
        <taxon>Ecdysozoa</taxon>
        <taxon>Nematoda</taxon>
        <taxon>Chromadorea</taxon>
        <taxon>Rhabditida</taxon>
        <taxon>Rhabditina</taxon>
        <taxon>Rhabditomorpha</taxon>
        <taxon>Rhabditoidea</taxon>
        <taxon>Rhabditidae</taxon>
        <taxon>Peloderinae</taxon>
        <taxon>Caenorhabditis</taxon>
    </lineage>
</organism>
<protein>
    <submittedName>
        <fullName evidence="1">Uncharacterized protein</fullName>
    </submittedName>
</protein>
<comment type="caution">
    <text evidence="1">The sequence shown here is derived from an EMBL/GenBank/DDBJ whole genome shotgun (WGS) entry which is preliminary data.</text>
</comment>
<sequence>MITRKIVPLIFFASTILHNLLKPETDQNGLQYTEYIAMITLVGTCLELIRYVQRILKVNEVRWSRNELLIGYMAVILWAMRSRYLQCYSGYDEKVYSPMIATVSTPRQSILSRLLVFTETQILLAIPHFYLVSAAIDTGNRIQLCSWILSFMSSQHIYKILVSQRPEPAPAAPAATINIRDQPEARAEPRAEVPDNHEEEENFGTRIQAAWYPIGQSIEEKNHICFDLLIGRFKNFAAPFKIRNAVNKMEEKRRHRDQKNELLGLPNFFDDTDFFDDLENVTGITGYINLEVGLL</sequence>
<reference evidence="1 2" key="1">
    <citation type="submission" date="2019-12" db="EMBL/GenBank/DDBJ databases">
        <title>Chromosome-level assembly of the Caenorhabditis remanei genome.</title>
        <authorList>
            <person name="Teterina A.A."/>
            <person name="Willis J.H."/>
            <person name="Phillips P.C."/>
        </authorList>
    </citation>
    <scope>NUCLEOTIDE SEQUENCE [LARGE SCALE GENOMIC DNA]</scope>
    <source>
        <strain evidence="1 2">PX506</strain>
        <tissue evidence="1">Whole organism</tissue>
    </source>
</reference>
<dbReference type="CTD" id="78775163"/>
<proteinExistence type="predicted"/>
<dbReference type="AlphaFoldDB" id="A0A6A5H5F9"/>
<dbReference type="GeneID" id="78775163"/>
<dbReference type="RefSeq" id="XP_053587951.1">
    <property type="nucleotide sequence ID" value="XM_053728374.1"/>
</dbReference>
<dbReference type="Proteomes" id="UP000483820">
    <property type="component" value="Chromosome III"/>
</dbReference>
<evidence type="ECO:0000313" key="1">
    <source>
        <dbReference type="EMBL" id="KAF1763060.1"/>
    </source>
</evidence>
<evidence type="ECO:0000313" key="2">
    <source>
        <dbReference type="Proteomes" id="UP000483820"/>
    </source>
</evidence>